<evidence type="ECO:0000313" key="2">
    <source>
        <dbReference type="Proteomes" id="UP000310200"/>
    </source>
</evidence>
<protein>
    <submittedName>
        <fullName evidence="1">Uncharacterized protein</fullName>
    </submittedName>
</protein>
<dbReference type="PANTHER" id="PTHR33198">
    <property type="entry name" value="ANK_REP_REGION DOMAIN-CONTAINING PROTEIN-RELATED"/>
    <property type="match status" value="1"/>
</dbReference>
<sequence length="284" mass="33308">MENQNGGKNPIITDFCGNITENYKKFKQRVNIYMTANGLHQKSSEVKVAIFLNTIGEKGIDIFNNFRLNEDDQKNSDLVVRKFDKIQEPNEPVDNFVKELKKLAQNCEFVDEQDMIRDRLVLGTNLTVLKKLAKEMLKERVKTVQEEKVVEKIDRKPIIKSKWKKQNSQTRQEEKEETRAETEFQCRRCNRKYGSREYSAFGKKCNKCRKLNHFEIACKVKEVQELEEDNEQEDCLAIESVNIVKEKVRRNKRLLLLGLNSCIDLGLIKKVETIKAIENKQEFI</sequence>
<accession>A0A4S2KVA4</accession>
<reference evidence="1 2" key="1">
    <citation type="journal article" date="2019" name="Philos. Trans. R. Soc. Lond., B, Biol. Sci.">
        <title>Ant behaviour and brain gene expression of defending hosts depend on the ecological success of the intruding social parasite.</title>
        <authorList>
            <person name="Kaur R."/>
            <person name="Stoldt M."/>
            <person name="Jongepier E."/>
            <person name="Feldmeyer B."/>
            <person name="Menzel F."/>
            <person name="Bornberg-Bauer E."/>
            <person name="Foitzik S."/>
        </authorList>
    </citation>
    <scope>NUCLEOTIDE SEQUENCE [LARGE SCALE GENOMIC DNA]</scope>
    <source>
        <tissue evidence="1">Whole body</tissue>
    </source>
</reference>
<keyword evidence="2" id="KW-1185">Reference proteome</keyword>
<dbReference type="EMBL" id="QBLH01001382">
    <property type="protein sequence ID" value="TGZ52028.1"/>
    <property type="molecule type" value="Genomic_DNA"/>
</dbReference>
<dbReference type="AlphaFoldDB" id="A0A4S2KVA4"/>
<organism evidence="1 2">
    <name type="scientific">Temnothorax longispinosus</name>
    <dbReference type="NCBI Taxonomy" id="300112"/>
    <lineage>
        <taxon>Eukaryota</taxon>
        <taxon>Metazoa</taxon>
        <taxon>Ecdysozoa</taxon>
        <taxon>Arthropoda</taxon>
        <taxon>Hexapoda</taxon>
        <taxon>Insecta</taxon>
        <taxon>Pterygota</taxon>
        <taxon>Neoptera</taxon>
        <taxon>Endopterygota</taxon>
        <taxon>Hymenoptera</taxon>
        <taxon>Apocrita</taxon>
        <taxon>Aculeata</taxon>
        <taxon>Formicoidea</taxon>
        <taxon>Formicidae</taxon>
        <taxon>Myrmicinae</taxon>
        <taxon>Temnothorax</taxon>
    </lineage>
</organism>
<gene>
    <name evidence="1" type="ORF">DBV15_12119</name>
</gene>
<evidence type="ECO:0000313" key="1">
    <source>
        <dbReference type="EMBL" id="TGZ52028.1"/>
    </source>
</evidence>
<dbReference type="STRING" id="300112.A0A4S2KVA4"/>
<name>A0A4S2KVA4_9HYME</name>
<proteinExistence type="predicted"/>
<comment type="caution">
    <text evidence="1">The sequence shown here is derived from an EMBL/GenBank/DDBJ whole genome shotgun (WGS) entry which is preliminary data.</text>
</comment>
<dbReference type="Proteomes" id="UP000310200">
    <property type="component" value="Unassembled WGS sequence"/>
</dbReference>
<dbReference type="PANTHER" id="PTHR33198:SF20">
    <property type="entry name" value="RETROTRANSPOSON GAG DOMAIN-CONTAINING PROTEIN"/>
    <property type="match status" value="1"/>
</dbReference>